<dbReference type="Proteomes" id="UP000272474">
    <property type="component" value="Unassembled WGS sequence"/>
</dbReference>
<dbReference type="GO" id="GO:0004497">
    <property type="term" value="F:monooxygenase activity"/>
    <property type="evidence" value="ECO:0007669"/>
    <property type="project" value="InterPro"/>
</dbReference>
<dbReference type="AlphaFoldDB" id="A0A3A9ZGE4"/>
<dbReference type="Gene3D" id="1.10.630.10">
    <property type="entry name" value="Cytochrome P450"/>
    <property type="match status" value="1"/>
</dbReference>
<evidence type="ECO:0000313" key="4">
    <source>
        <dbReference type="Proteomes" id="UP000272474"/>
    </source>
</evidence>
<evidence type="ECO:0000313" key="3">
    <source>
        <dbReference type="EMBL" id="RKN47199.1"/>
    </source>
</evidence>
<gene>
    <name evidence="3" type="ORF">D7294_03260</name>
</gene>
<keyword evidence="4" id="KW-1185">Reference proteome</keyword>
<name>A0A3A9ZGE4_9ACTN</name>
<dbReference type="OrthoDB" id="4133219at2"/>
<dbReference type="InterPro" id="IPR002397">
    <property type="entry name" value="Cyt_P450_B"/>
</dbReference>
<protein>
    <submittedName>
        <fullName evidence="3">Cytochrome P450</fullName>
    </submittedName>
</protein>
<feature type="compositionally biased region" description="Low complexity" evidence="2">
    <location>
        <begin position="412"/>
        <end position="428"/>
    </location>
</feature>
<dbReference type="PANTHER" id="PTHR46696:SF1">
    <property type="entry name" value="CYTOCHROME P450 YJIB-RELATED"/>
    <property type="match status" value="1"/>
</dbReference>
<evidence type="ECO:0000256" key="1">
    <source>
        <dbReference type="ARBA" id="ARBA00010617"/>
    </source>
</evidence>
<dbReference type="GO" id="GO:0020037">
    <property type="term" value="F:heme binding"/>
    <property type="evidence" value="ECO:0007669"/>
    <property type="project" value="InterPro"/>
</dbReference>
<comment type="caution">
    <text evidence="3">The sequence shown here is derived from an EMBL/GenBank/DDBJ whole genome shotgun (WGS) entry which is preliminary data.</text>
</comment>
<proteinExistence type="inferred from homology"/>
<evidence type="ECO:0000256" key="2">
    <source>
        <dbReference type="SAM" id="MobiDB-lite"/>
    </source>
</evidence>
<reference evidence="3 4" key="1">
    <citation type="journal article" date="2014" name="Int. J. Syst. Evol. Microbiol.">
        <title>Streptomyces hoynatensis sp. nov., isolated from deep marine sediment.</title>
        <authorList>
            <person name="Veyisoglu A."/>
            <person name="Sahin N."/>
        </authorList>
    </citation>
    <scope>NUCLEOTIDE SEQUENCE [LARGE SCALE GENOMIC DNA]</scope>
    <source>
        <strain evidence="3 4">KCTC 29097</strain>
    </source>
</reference>
<feature type="region of interest" description="Disordered" evidence="2">
    <location>
        <begin position="402"/>
        <end position="438"/>
    </location>
</feature>
<comment type="similarity">
    <text evidence="1">Belongs to the cytochrome P450 family.</text>
</comment>
<accession>A0A3A9ZGE4</accession>
<dbReference type="PRINTS" id="PR00359">
    <property type="entry name" value="BP450"/>
</dbReference>
<dbReference type="GO" id="GO:0005506">
    <property type="term" value="F:iron ion binding"/>
    <property type="evidence" value="ECO:0007669"/>
    <property type="project" value="InterPro"/>
</dbReference>
<dbReference type="GO" id="GO:0016705">
    <property type="term" value="F:oxidoreductase activity, acting on paired donors, with incorporation or reduction of molecular oxygen"/>
    <property type="evidence" value="ECO:0007669"/>
    <property type="project" value="InterPro"/>
</dbReference>
<dbReference type="SUPFAM" id="SSF48264">
    <property type="entry name" value="Cytochrome P450"/>
    <property type="match status" value="1"/>
</dbReference>
<dbReference type="PANTHER" id="PTHR46696">
    <property type="entry name" value="P450, PUTATIVE (EUROFUNG)-RELATED"/>
    <property type="match status" value="1"/>
</dbReference>
<dbReference type="RefSeq" id="WP_120675126.1">
    <property type="nucleotide sequence ID" value="NZ_RBAL01000001.1"/>
</dbReference>
<dbReference type="InterPro" id="IPR036396">
    <property type="entry name" value="Cyt_P450_sf"/>
</dbReference>
<sequence length="438" mass="47178">MTQPSPAAVPTHPAPGERVPLYGPDFAADPHAVYARLRSYGACAPVELAPGVAATLVTNYRAALDVLHDTTTYSKDSRTWLSTAPKDSPVLPMMTWLPNALTNDGEVHARYRGATTDSIRMIEPHELRETVHETADSLIRKFAARGEVDLVGEYCQVLPLLIFNKLFGLPDSQGPRLVAAIARMFDSQGEEAARGIEDLLQYTGELVALKVEKRGNDLTSWMLDHPAGLSPEEVVTQLVTALSAGHEPVKNLMANAMARMLSDERYYRTISSGALTAIDAITDVLWNDPPMANYSIHYPRRDVDLHGTWIPANSPVVISYAAANTSSGPSAPGPRSDAGAHLAFAAGPHACPAQQPAVLIASTAIDRLTSWLCDIRLAVPFDRLTWRPGPFHRALTELPARFTPIAPDQKGSSPWSTSPSSSTPAAETSPERRGGSAA</sequence>
<dbReference type="EMBL" id="RBAL01000001">
    <property type="protein sequence ID" value="RKN47199.1"/>
    <property type="molecule type" value="Genomic_DNA"/>
</dbReference>
<feature type="compositionally biased region" description="Basic and acidic residues" evidence="2">
    <location>
        <begin position="429"/>
        <end position="438"/>
    </location>
</feature>
<organism evidence="3 4">
    <name type="scientific">Streptomyces hoynatensis</name>
    <dbReference type="NCBI Taxonomy" id="1141874"/>
    <lineage>
        <taxon>Bacteria</taxon>
        <taxon>Bacillati</taxon>
        <taxon>Actinomycetota</taxon>
        <taxon>Actinomycetes</taxon>
        <taxon>Kitasatosporales</taxon>
        <taxon>Streptomycetaceae</taxon>
        <taxon>Streptomyces</taxon>
    </lineage>
</organism>